<feature type="chain" id="PRO_5047354989" evidence="1">
    <location>
        <begin position="25"/>
        <end position="356"/>
    </location>
</feature>
<protein>
    <submittedName>
        <fullName evidence="2">19928_t:CDS:1</fullName>
    </submittedName>
</protein>
<dbReference type="Proteomes" id="UP000789901">
    <property type="component" value="Unassembled WGS sequence"/>
</dbReference>
<comment type="caution">
    <text evidence="2">The sequence shown here is derived from an EMBL/GenBank/DDBJ whole genome shotgun (WGS) entry which is preliminary data.</text>
</comment>
<sequence>MNPRSQSVLIFIIAFLLFIDSSYTAKDVNIVKRIIPQLLKVKKVGEHKMILEVEWDGTGIKNNEKVITKLHGCTPDGNLSFRKDKKKHKFSDRNTTYELAVHTKKVSVQCLLEFTEIILKQEYNSSIKLDDSVCNKIGAHKDDIIITIKKKLTNTKLQSPEFSTNHSTAINLNYLKNDGSKVIVIQQMCEVDKEFYQLWCYKDLKEGIYLSIHYKRSPNQANNQHWLLTLERHGSHLLVNTESENIDDGPNSKFYINHKKKHLELVSAKDLKNVDSSVKGKAYVRDCDGKNELLGNCYFEVTRDLIKEGIDIRWSDSYRAKFFYLEPFPQPTSENIKDKPFNLSTLYVIVPLQAPK</sequence>
<keyword evidence="1" id="KW-0732">Signal</keyword>
<dbReference type="EMBL" id="CAJVQB010001135">
    <property type="protein sequence ID" value="CAG8522422.1"/>
    <property type="molecule type" value="Genomic_DNA"/>
</dbReference>
<evidence type="ECO:0000313" key="3">
    <source>
        <dbReference type="Proteomes" id="UP000789901"/>
    </source>
</evidence>
<keyword evidence="3" id="KW-1185">Reference proteome</keyword>
<gene>
    <name evidence="2" type="ORF">GMARGA_LOCUS3222</name>
</gene>
<name>A0ABM8W4G5_GIGMA</name>
<organism evidence="2 3">
    <name type="scientific">Gigaspora margarita</name>
    <dbReference type="NCBI Taxonomy" id="4874"/>
    <lineage>
        <taxon>Eukaryota</taxon>
        <taxon>Fungi</taxon>
        <taxon>Fungi incertae sedis</taxon>
        <taxon>Mucoromycota</taxon>
        <taxon>Glomeromycotina</taxon>
        <taxon>Glomeromycetes</taxon>
        <taxon>Diversisporales</taxon>
        <taxon>Gigasporaceae</taxon>
        <taxon>Gigaspora</taxon>
    </lineage>
</organism>
<reference evidence="2 3" key="1">
    <citation type="submission" date="2021-06" db="EMBL/GenBank/DDBJ databases">
        <authorList>
            <person name="Kallberg Y."/>
            <person name="Tangrot J."/>
            <person name="Rosling A."/>
        </authorList>
    </citation>
    <scope>NUCLEOTIDE SEQUENCE [LARGE SCALE GENOMIC DNA]</scope>
    <source>
        <strain evidence="2 3">120-4 pot B 10/14</strain>
    </source>
</reference>
<accession>A0ABM8W4G5</accession>
<evidence type="ECO:0000256" key="1">
    <source>
        <dbReference type="SAM" id="SignalP"/>
    </source>
</evidence>
<proteinExistence type="predicted"/>
<feature type="signal peptide" evidence="1">
    <location>
        <begin position="1"/>
        <end position="24"/>
    </location>
</feature>
<evidence type="ECO:0000313" key="2">
    <source>
        <dbReference type="EMBL" id="CAG8522422.1"/>
    </source>
</evidence>